<dbReference type="InterPro" id="IPR051448">
    <property type="entry name" value="CdaR-like_regulators"/>
</dbReference>
<dbReference type="eggNOG" id="COG3835">
    <property type="taxonomic scope" value="Bacteria"/>
</dbReference>
<dbReference type="OrthoDB" id="9792148at2"/>
<protein>
    <submittedName>
        <fullName evidence="5">Sugar diacid utilization regulator</fullName>
    </submittedName>
</protein>
<dbReference type="HOGENOM" id="CLU_043769_1_1_12"/>
<evidence type="ECO:0000313" key="5">
    <source>
        <dbReference type="EMBL" id="AEV30849.1"/>
    </source>
</evidence>
<dbReference type="SUPFAM" id="SSF46689">
    <property type="entry name" value="Homeodomain-like"/>
    <property type="match status" value="1"/>
</dbReference>
<dbReference type="AlphaFoldDB" id="G8QYZ0"/>
<name>G8QYZ0_SPHPG</name>
<evidence type="ECO:0000256" key="1">
    <source>
        <dbReference type="ARBA" id="ARBA00006754"/>
    </source>
</evidence>
<dbReference type="RefSeq" id="WP_014271688.1">
    <property type="nucleotide sequence ID" value="NC_016633.1"/>
</dbReference>
<dbReference type="KEGG" id="sgp:SpiGrapes_3102"/>
<dbReference type="Pfam" id="PF17853">
    <property type="entry name" value="GGDEF_2"/>
    <property type="match status" value="1"/>
</dbReference>
<dbReference type="InterPro" id="IPR042070">
    <property type="entry name" value="PucR_C-HTH_sf"/>
</dbReference>
<sequence length="373" mass="42729">MLQISKQDAAEIVDQLSSLINLKMNIVGSDAIIIANSDRERVGDFHEATKQIIENRLEELVAVTDDQFIGTHAGTNLPLVIDGQIIGVVGITGPYKEARAYGQIIKKMTEILILGKDRDSKILKLKQDKERFEIEWICNPQTVITDSLRAKGQEFNIDITKPRRLILFCMEPNDIESNLKSEIIHEIRKQDSENVAFRNLNFVVAAITNRSDDKIVELIEKLINKYADNPMKFYIGVDDGFIDMLKIYDQYTKARKALISCSQFGIQRYCFYSKLNIELVLDEIPLNAKQLYISKIFKDFSAEEIEESINAIKVFYEEDGSIKRAAEILNIHPNTLQYKLKRIETRTGLDLRKLKFAAPFSLAELFMIELNNL</sequence>
<evidence type="ECO:0000259" key="2">
    <source>
        <dbReference type="Pfam" id="PF05651"/>
    </source>
</evidence>
<dbReference type="PANTHER" id="PTHR33744">
    <property type="entry name" value="CARBOHYDRATE DIACID REGULATOR"/>
    <property type="match status" value="1"/>
</dbReference>
<comment type="similarity">
    <text evidence="1">Belongs to the CdaR family.</text>
</comment>
<feature type="domain" description="PucR C-terminal helix-turn-helix" evidence="3">
    <location>
        <begin position="312"/>
        <end position="362"/>
    </location>
</feature>
<organism evidence="5 6">
    <name type="scientific">Sphaerochaeta pleomorpha (strain ATCC BAA-1885 / DSM 22778 / Grapes)</name>
    <dbReference type="NCBI Taxonomy" id="158190"/>
    <lineage>
        <taxon>Bacteria</taxon>
        <taxon>Pseudomonadati</taxon>
        <taxon>Spirochaetota</taxon>
        <taxon>Spirochaetia</taxon>
        <taxon>Spirochaetales</taxon>
        <taxon>Sphaerochaetaceae</taxon>
        <taxon>Sphaerochaeta</taxon>
    </lineage>
</organism>
<feature type="domain" description="CdaR GGDEF-like" evidence="4">
    <location>
        <begin position="146"/>
        <end position="258"/>
    </location>
</feature>
<dbReference type="Pfam" id="PF13556">
    <property type="entry name" value="HTH_30"/>
    <property type="match status" value="1"/>
</dbReference>
<reference evidence="5 6" key="1">
    <citation type="submission" date="2011-11" db="EMBL/GenBank/DDBJ databases">
        <title>Complete sequence of Spirochaeta sp. grapes.</title>
        <authorList>
            <consortium name="US DOE Joint Genome Institute"/>
            <person name="Lucas S."/>
            <person name="Han J."/>
            <person name="Lapidus A."/>
            <person name="Cheng J.-F."/>
            <person name="Goodwin L."/>
            <person name="Pitluck S."/>
            <person name="Peters L."/>
            <person name="Ovchinnikova G."/>
            <person name="Munk A.C."/>
            <person name="Detter J.C."/>
            <person name="Han C."/>
            <person name="Tapia R."/>
            <person name="Land M."/>
            <person name="Hauser L."/>
            <person name="Kyrpides N."/>
            <person name="Ivanova N."/>
            <person name="Pagani I."/>
            <person name="Ritalahtilisa K."/>
            <person name="Loeffler F."/>
            <person name="Woyke T."/>
        </authorList>
    </citation>
    <scope>NUCLEOTIDE SEQUENCE [LARGE SCALE GENOMIC DNA]</scope>
    <source>
        <strain evidence="6">ATCC BAA-1885 / DSM 22778 / Grapes</strain>
    </source>
</reference>
<dbReference type="InterPro" id="IPR041522">
    <property type="entry name" value="CdaR_GGDEF"/>
</dbReference>
<accession>G8QYZ0</accession>
<evidence type="ECO:0000259" key="3">
    <source>
        <dbReference type="Pfam" id="PF13556"/>
    </source>
</evidence>
<dbReference type="InterPro" id="IPR008599">
    <property type="entry name" value="Diacid_rec"/>
</dbReference>
<keyword evidence="6" id="KW-1185">Reference proteome</keyword>
<dbReference type="InterPro" id="IPR009057">
    <property type="entry name" value="Homeodomain-like_sf"/>
</dbReference>
<proteinExistence type="inferred from homology"/>
<gene>
    <name evidence="5" type="ordered locus">SpiGrapes_3102</name>
</gene>
<dbReference type="InterPro" id="IPR025736">
    <property type="entry name" value="PucR_C-HTH_dom"/>
</dbReference>
<dbReference type="STRING" id="158190.SpiGrapes_3102"/>
<dbReference type="PANTHER" id="PTHR33744:SF16">
    <property type="entry name" value="CARBOHYDRATE DIACID REGULATOR"/>
    <property type="match status" value="1"/>
</dbReference>
<dbReference type="Gene3D" id="1.10.10.2840">
    <property type="entry name" value="PucR C-terminal helix-turn-helix domain"/>
    <property type="match status" value="1"/>
</dbReference>
<evidence type="ECO:0000313" key="6">
    <source>
        <dbReference type="Proteomes" id="UP000005632"/>
    </source>
</evidence>
<dbReference type="EMBL" id="CP003155">
    <property type="protein sequence ID" value="AEV30849.1"/>
    <property type="molecule type" value="Genomic_DNA"/>
</dbReference>
<evidence type="ECO:0000259" key="4">
    <source>
        <dbReference type="Pfam" id="PF17853"/>
    </source>
</evidence>
<dbReference type="Pfam" id="PF05651">
    <property type="entry name" value="Diacid_rec"/>
    <property type="match status" value="1"/>
</dbReference>
<dbReference type="Proteomes" id="UP000005632">
    <property type="component" value="Chromosome"/>
</dbReference>
<feature type="domain" description="Putative sugar diacid recognition" evidence="2">
    <location>
        <begin position="5"/>
        <end position="136"/>
    </location>
</feature>